<keyword evidence="2" id="KW-1185">Reference proteome</keyword>
<dbReference type="EMBL" id="AUSU01010604">
    <property type="protein sequence ID" value="EPS57137.1"/>
    <property type="molecule type" value="Genomic_DNA"/>
</dbReference>
<gene>
    <name evidence="1" type="ORF">M569_17685</name>
</gene>
<dbReference type="AlphaFoldDB" id="S8DCQ2"/>
<sequence length="143" mass="16195">MRCACLPLLWQSLDVDGGASVVWTHEQKEIFRVSGNLRKLSGGFFSDSKHGKGRWLKFRNIVKAKWSPVLLAYATVFAIWLAQFPCEGELWEEAFFLSKFHKQVASQQSKQQQNSRFGGEKPLGTPCLALTGWDWTGRDGSWG</sequence>
<organism evidence="1 2">
    <name type="scientific">Genlisea aurea</name>
    <dbReference type="NCBI Taxonomy" id="192259"/>
    <lineage>
        <taxon>Eukaryota</taxon>
        <taxon>Viridiplantae</taxon>
        <taxon>Streptophyta</taxon>
        <taxon>Embryophyta</taxon>
        <taxon>Tracheophyta</taxon>
        <taxon>Spermatophyta</taxon>
        <taxon>Magnoliopsida</taxon>
        <taxon>eudicotyledons</taxon>
        <taxon>Gunneridae</taxon>
        <taxon>Pentapetalae</taxon>
        <taxon>asterids</taxon>
        <taxon>lamiids</taxon>
        <taxon>Lamiales</taxon>
        <taxon>Lentibulariaceae</taxon>
        <taxon>Genlisea</taxon>
    </lineage>
</organism>
<accession>S8DCQ2</accession>
<reference evidence="1 2" key="1">
    <citation type="journal article" date="2013" name="BMC Genomics">
        <title>The miniature genome of a carnivorous plant Genlisea aurea contains a low number of genes and short non-coding sequences.</title>
        <authorList>
            <person name="Leushkin E.V."/>
            <person name="Sutormin R.A."/>
            <person name="Nabieva E.R."/>
            <person name="Penin A.A."/>
            <person name="Kondrashov A.S."/>
            <person name="Logacheva M.D."/>
        </authorList>
    </citation>
    <scope>NUCLEOTIDE SEQUENCE [LARGE SCALE GENOMIC DNA]</scope>
</reference>
<feature type="non-terminal residue" evidence="1">
    <location>
        <position position="143"/>
    </location>
</feature>
<proteinExistence type="predicted"/>
<dbReference type="Proteomes" id="UP000015453">
    <property type="component" value="Unassembled WGS sequence"/>
</dbReference>
<comment type="caution">
    <text evidence="1">The sequence shown here is derived from an EMBL/GenBank/DDBJ whole genome shotgun (WGS) entry which is preliminary data.</text>
</comment>
<evidence type="ECO:0000313" key="1">
    <source>
        <dbReference type="EMBL" id="EPS57137.1"/>
    </source>
</evidence>
<protein>
    <submittedName>
        <fullName evidence="1">Uncharacterized protein</fullName>
    </submittedName>
</protein>
<evidence type="ECO:0000313" key="2">
    <source>
        <dbReference type="Proteomes" id="UP000015453"/>
    </source>
</evidence>
<name>S8DCQ2_9LAMI</name>